<comment type="caution">
    <text evidence="5">The sequence shown here is derived from an EMBL/GenBank/DDBJ whole genome shotgun (WGS) entry which is preliminary data.</text>
</comment>
<dbReference type="SMART" id="SM00706">
    <property type="entry name" value="TECPR"/>
    <property type="match status" value="4"/>
</dbReference>
<evidence type="ECO:0000259" key="2">
    <source>
        <dbReference type="Pfam" id="PF16402"/>
    </source>
</evidence>
<name>A0A354M3Q3_9BACT</name>
<evidence type="ECO:0000259" key="3">
    <source>
        <dbReference type="Pfam" id="PF18099"/>
    </source>
</evidence>
<dbReference type="InterPro" id="IPR008979">
    <property type="entry name" value="Galactose-bd-like_sf"/>
</dbReference>
<dbReference type="SUPFAM" id="SSF50985">
    <property type="entry name" value="RCC1/BLIP-II"/>
    <property type="match status" value="1"/>
</dbReference>
<protein>
    <recommendedName>
        <fullName evidence="7">Secretion system C-terminal sorting domain-containing protein</fullName>
    </recommendedName>
</protein>
<dbReference type="InterPro" id="IPR032178">
    <property type="entry name" value="DUF5010"/>
</dbReference>
<evidence type="ECO:0000256" key="1">
    <source>
        <dbReference type="SAM" id="SignalP"/>
    </source>
</evidence>
<keyword evidence="1" id="KW-0732">Signal</keyword>
<dbReference type="Proteomes" id="UP000262954">
    <property type="component" value="Unassembled WGS sequence"/>
</dbReference>
<dbReference type="Gene3D" id="2.60.120.260">
    <property type="entry name" value="Galactose-binding domain-like"/>
    <property type="match status" value="1"/>
</dbReference>
<organism evidence="5 6">
    <name type="scientific">Coprobacter fastidiosus</name>
    <dbReference type="NCBI Taxonomy" id="1099853"/>
    <lineage>
        <taxon>Bacteria</taxon>
        <taxon>Pseudomonadati</taxon>
        <taxon>Bacteroidota</taxon>
        <taxon>Bacteroidia</taxon>
        <taxon>Bacteroidales</taxon>
        <taxon>Barnesiellaceae</taxon>
        <taxon>Coprobacter</taxon>
    </lineage>
</organism>
<feature type="chain" id="PRO_5016568653" description="Secretion system C-terminal sorting domain-containing protein" evidence="1">
    <location>
        <begin position="23"/>
        <end position="955"/>
    </location>
</feature>
<evidence type="ECO:0000259" key="4">
    <source>
        <dbReference type="Pfam" id="PF18962"/>
    </source>
</evidence>
<dbReference type="InterPro" id="IPR041342">
    <property type="entry name" value="CBM35"/>
</dbReference>
<feature type="domain" description="Carbohydrate binding module family 35" evidence="3">
    <location>
        <begin position="26"/>
        <end position="123"/>
    </location>
</feature>
<gene>
    <name evidence="5" type="ORF">DDY73_09060</name>
</gene>
<evidence type="ECO:0000313" key="6">
    <source>
        <dbReference type="Proteomes" id="UP000262954"/>
    </source>
</evidence>
<dbReference type="Pfam" id="PF18099">
    <property type="entry name" value="CBM_35_2"/>
    <property type="match status" value="1"/>
</dbReference>
<accession>A0A354M3Q3</accession>
<reference evidence="5 6" key="1">
    <citation type="journal article" date="2018" name="Nat. Biotechnol.">
        <title>A standardized bacterial taxonomy based on genome phylogeny substantially revises the tree of life.</title>
        <authorList>
            <person name="Parks D.H."/>
            <person name="Chuvochina M."/>
            <person name="Waite D.W."/>
            <person name="Rinke C."/>
            <person name="Skarshewski A."/>
            <person name="Chaumeil P.A."/>
            <person name="Hugenholtz P."/>
        </authorList>
    </citation>
    <scope>NUCLEOTIDE SEQUENCE [LARGE SCALE GENOMIC DNA]</scope>
    <source>
        <strain evidence="5">UBA11482</strain>
    </source>
</reference>
<feature type="domain" description="DUF5010" evidence="2">
    <location>
        <begin position="200"/>
        <end position="564"/>
    </location>
</feature>
<sequence>MKHILRHIFIALLGMYSLTSYAEVKESTNNWYVGNTQPGDWIQYKKVWLSAGHYRFTGRIVGNGEGQTVHLEINGSTLKNGVEAPYNYTNTFDLAHLGHKQLEEGYYDLKLVFETGNVNCDMVFIRKDDNTSDNVLDTDIDFENNWNDGMHTFAIGGHAGATRELAKGGDSGDDATWTSAAPEKAQYSRNQVISWNKQSIYNFNLGYTQEAADIYISEMVESKVEVIFAHGRGEPDGGAEEYDIEDRGYATGPGGLPCAGLKYMVEAIKRNPNARDNIKIAYFIDNAPFPLAVEKYLGEKFDVANPEHQKFVYEYAIKKWYETVPREMLFFTTPDELSDRDSFQEGAGVKCVPMQWWSADANMEQYQYSSKQWSEFFLYIKQRMKEDFDLVPAFILADNFLNKGDAKMKYIAWGLQGWFGWNDMENRCQIVTHRNQRKFAFAFNGGRQPMMNLVHTNWNPETNEGTWVKNGYLYNSWKPEFDTHVSSLLDDGETPRIRYIFEEGHDVGAKWIVLEAWSDWREGSVWHRSDHPEHRFPNQYMSLVREFADRESKSIILEAEGCDEYHSAQPGNAGGSYRLAWYKESEKDKDYLDANLEVDLSIFRPLHHLSELSKQYIEGLDKPANSIAAGLRDVWMVCGSDIYCNEIDGHPVKMWKPARQYMATKKISFGSNTVWVLSASGKPCCAALPGNQPCEVSNGWSDKSDPNIKIVDIAATMSMVWGIDDQNNVYYRNHSGSKPWTKVPGELTSITADVNSVWGFNPQGEIVRMSAQRKSGWEVIKNPYKIIKLSAGNEEVWGITEDNKVYRMSDSGFGEWQYVNEGFKDVSVGVDYAWLLDVDGYPWKYEMSGFQDITAFQINPIYTSVTPVEVKASVNVAPNPFKDRIKVTVNAYNEEDITLIVHDLNGKVLLTKKESVHSGTNEITINEASQWTQGVYILTVEYSAGPEKIKIIKSR</sequence>
<feature type="domain" description="Secretion system C-terminal sorting" evidence="4">
    <location>
        <begin position="878"/>
        <end position="945"/>
    </location>
</feature>
<proteinExistence type="predicted"/>
<dbReference type="Pfam" id="PF19193">
    <property type="entry name" value="Tectonin"/>
    <property type="match status" value="1"/>
</dbReference>
<dbReference type="Pfam" id="PF16402">
    <property type="entry name" value="DUF5010"/>
    <property type="match status" value="1"/>
</dbReference>
<evidence type="ECO:0000313" key="5">
    <source>
        <dbReference type="EMBL" id="HBJ09142.1"/>
    </source>
</evidence>
<evidence type="ECO:0008006" key="7">
    <source>
        <dbReference type="Google" id="ProtNLM"/>
    </source>
</evidence>
<dbReference type="SUPFAM" id="SSF49785">
    <property type="entry name" value="Galactose-binding domain-like"/>
    <property type="match status" value="1"/>
</dbReference>
<dbReference type="NCBIfam" id="TIGR04183">
    <property type="entry name" value="Por_Secre_tail"/>
    <property type="match status" value="1"/>
</dbReference>
<feature type="signal peptide" evidence="1">
    <location>
        <begin position="1"/>
        <end position="22"/>
    </location>
</feature>
<dbReference type="EMBL" id="DNWC01000118">
    <property type="protein sequence ID" value="HBJ09142.1"/>
    <property type="molecule type" value="Genomic_DNA"/>
</dbReference>
<dbReference type="AlphaFoldDB" id="A0A354M3Q3"/>
<dbReference type="Pfam" id="PF18962">
    <property type="entry name" value="Por_Secre_tail"/>
    <property type="match status" value="1"/>
</dbReference>
<dbReference type="InterPro" id="IPR009091">
    <property type="entry name" value="RCC1/BLIP-II"/>
</dbReference>
<dbReference type="InterPro" id="IPR026444">
    <property type="entry name" value="Secre_tail"/>
</dbReference>
<dbReference type="InterPro" id="IPR006624">
    <property type="entry name" value="Beta-propeller_rpt_TECPR"/>
</dbReference>